<sequence>MSESALITNNPAPHNFLFVLPMILASISPSPLTSQWATATNFPSSRNNWFAVAESPSHTVTAFHRTITNSLSILSSINFTWPLVLSRVHSSKIAISQEEFLGIFGSKFASLIS</sequence>
<gene>
    <name evidence="1" type="ORF">ECRASSUSDP1_LOCUS23818</name>
</gene>
<comment type="caution">
    <text evidence="1">The sequence shown here is derived from an EMBL/GenBank/DDBJ whole genome shotgun (WGS) entry which is preliminary data.</text>
</comment>
<accession>A0AAD1Y083</accession>
<keyword evidence="2" id="KW-1185">Reference proteome</keyword>
<proteinExistence type="predicted"/>
<dbReference type="Proteomes" id="UP001295684">
    <property type="component" value="Unassembled WGS sequence"/>
</dbReference>
<dbReference type="AlphaFoldDB" id="A0AAD1Y083"/>
<protein>
    <submittedName>
        <fullName evidence="1">Uncharacterized protein</fullName>
    </submittedName>
</protein>
<evidence type="ECO:0000313" key="2">
    <source>
        <dbReference type="Proteomes" id="UP001295684"/>
    </source>
</evidence>
<dbReference type="EMBL" id="CAMPGE010024514">
    <property type="protein sequence ID" value="CAI2382347.1"/>
    <property type="molecule type" value="Genomic_DNA"/>
</dbReference>
<evidence type="ECO:0000313" key="1">
    <source>
        <dbReference type="EMBL" id="CAI2382347.1"/>
    </source>
</evidence>
<reference evidence="1" key="1">
    <citation type="submission" date="2023-07" db="EMBL/GenBank/DDBJ databases">
        <authorList>
            <consortium name="AG Swart"/>
            <person name="Singh M."/>
            <person name="Singh A."/>
            <person name="Seah K."/>
            <person name="Emmerich C."/>
        </authorList>
    </citation>
    <scope>NUCLEOTIDE SEQUENCE</scope>
    <source>
        <strain evidence="1">DP1</strain>
    </source>
</reference>
<organism evidence="1 2">
    <name type="scientific">Euplotes crassus</name>
    <dbReference type="NCBI Taxonomy" id="5936"/>
    <lineage>
        <taxon>Eukaryota</taxon>
        <taxon>Sar</taxon>
        <taxon>Alveolata</taxon>
        <taxon>Ciliophora</taxon>
        <taxon>Intramacronucleata</taxon>
        <taxon>Spirotrichea</taxon>
        <taxon>Hypotrichia</taxon>
        <taxon>Euplotida</taxon>
        <taxon>Euplotidae</taxon>
        <taxon>Moneuplotes</taxon>
    </lineage>
</organism>
<name>A0AAD1Y083_EUPCR</name>